<sequence length="171" mass="19744">MSLFERPHRLMSVSSVVMGLKPETLREVDDYAVWMEKLRAELVRVYGEQFMQSEVSDITYATCDNPNHFSSRITEGVFEHLRSYKALLANTDSINRQLAERTELQQLIESAISQNTEDGKALRQQQRELRNVKESIVQLTRQATELKYQLACLSQQLTNVFKAEVVRVSFA</sequence>
<dbReference type="Proteomes" id="UP000318821">
    <property type="component" value="Unassembled WGS sequence"/>
</dbReference>
<feature type="coiled-coil region" evidence="1">
    <location>
        <begin position="94"/>
        <end position="156"/>
    </location>
</feature>
<evidence type="ECO:0000313" key="6">
    <source>
        <dbReference type="Proteomes" id="UP000318821"/>
    </source>
</evidence>
<dbReference type="AlphaFoldDB" id="A0A504XH39"/>
<protein>
    <submittedName>
        <fullName evidence="2">Hypothetical_protein_conserved</fullName>
    </submittedName>
</protein>
<dbReference type="EMBL" id="RHLC01000003">
    <property type="protein sequence ID" value="TPP44762.1"/>
    <property type="molecule type" value="Genomic_DNA"/>
</dbReference>
<evidence type="ECO:0000313" key="4">
    <source>
        <dbReference type="EMBL" id="TPP47833.1"/>
    </source>
</evidence>
<reference evidence="4" key="3">
    <citation type="submission" date="2019-02" db="EMBL/GenBank/DDBJ databases">
        <title>FDA dAtabase for Regulatory Grade micrObial Sequences (FDA-ARGOS): Supporting development and validation of Infectious Disease Dx tests.</title>
        <authorList>
            <person name="Duncan R."/>
            <person name="Fisher C."/>
            <person name="Tallon L.J."/>
            <person name="Sadzewicz L."/>
            <person name="Sengamalay N."/>
            <person name="Ott S."/>
            <person name="Godinez A."/>
            <person name="Nagaraj S."/>
            <person name="Nadendla S."/>
            <person name="Sichtig H."/>
        </authorList>
    </citation>
    <scope>NUCLEOTIDE SEQUENCE</scope>
    <source>
        <strain evidence="4">FDAARGOS_360</strain>
        <strain evidence="3">FDAARGOS_361</strain>
    </source>
</reference>
<accession>A0A504XH39</accession>
<dbReference type="EMBL" id="LR812655">
    <property type="protein sequence ID" value="CAC5434534.1"/>
    <property type="molecule type" value="Genomic_DNA"/>
</dbReference>
<dbReference type="EMBL" id="RHLD01000013">
    <property type="protein sequence ID" value="TPP47833.1"/>
    <property type="molecule type" value="Genomic_DNA"/>
</dbReference>
<evidence type="ECO:0000313" key="2">
    <source>
        <dbReference type="EMBL" id="CAC5434534.1"/>
    </source>
</evidence>
<evidence type="ECO:0000313" key="5">
    <source>
        <dbReference type="Proteomes" id="UP000318447"/>
    </source>
</evidence>
<name>A0A504XH39_LEIDO</name>
<gene>
    <name evidence="4" type="ORF">CGC20_14235</name>
    <name evidence="3" type="ORF">CGC21_7975</name>
    <name evidence="2" type="ORF">LDHU3_35.6740</name>
</gene>
<organism evidence="4 6">
    <name type="scientific">Leishmania donovani</name>
    <dbReference type="NCBI Taxonomy" id="5661"/>
    <lineage>
        <taxon>Eukaryota</taxon>
        <taxon>Discoba</taxon>
        <taxon>Euglenozoa</taxon>
        <taxon>Kinetoplastea</taxon>
        <taxon>Metakinetoplastina</taxon>
        <taxon>Trypanosomatida</taxon>
        <taxon>Trypanosomatidae</taxon>
        <taxon>Leishmaniinae</taxon>
        <taxon>Leishmania</taxon>
    </lineage>
</organism>
<reference evidence="2" key="4">
    <citation type="submission" date="2020-06" db="EMBL/GenBank/DDBJ databases">
        <authorList>
            <person name="Camacho E."/>
            <person name="Gonzalez-de la Fuente S."/>
            <person name="Rastrojo A."/>
            <person name="Peiro-Pastor R."/>
            <person name="Solana JC."/>
            <person name="Tabera L."/>
            <person name="Gamarro F."/>
            <person name="Carrasco-Ramiro F."/>
            <person name="Requena JM."/>
            <person name="Aguado B."/>
        </authorList>
    </citation>
    <scope>NUCLEOTIDE SEQUENCE</scope>
</reference>
<evidence type="ECO:0000313" key="3">
    <source>
        <dbReference type="EMBL" id="TPP44762.1"/>
    </source>
</evidence>
<evidence type="ECO:0000256" key="1">
    <source>
        <dbReference type="SAM" id="Coils"/>
    </source>
</evidence>
<reference evidence="6" key="1">
    <citation type="submission" date="2019-02" db="EMBL/GenBank/DDBJ databases">
        <title>FDA dAtabase for Regulatory Grade micrObial Sequences (FDA-ARGOS): Supporting development and validation of Infectious Disease Dx tests.</title>
        <authorList>
            <person name="Duncan R."/>
            <person name="Fisher C."/>
            <person name="Tallon L."/>
            <person name="Sadzewicz L."/>
            <person name="Sengamalay N."/>
            <person name="Ott S."/>
            <person name="Godinez A."/>
            <person name="Nagaraj S."/>
            <person name="Vavikolanu K."/>
            <person name="Vyas G."/>
            <person name="Nadendla S."/>
            <person name="Aluvathingal J."/>
            <person name="Sichtig H."/>
        </authorList>
    </citation>
    <scope>NUCLEOTIDE SEQUENCE [LARGE SCALE GENOMIC DNA]</scope>
    <source>
        <strain evidence="6">FDAARGOS_360</strain>
    </source>
</reference>
<dbReference type="Proteomes" id="UP000318447">
    <property type="component" value="Unassembled WGS sequence"/>
</dbReference>
<dbReference type="Proteomes" id="UP000601710">
    <property type="component" value="Chromosome 35"/>
</dbReference>
<proteinExistence type="predicted"/>
<keyword evidence="1" id="KW-0175">Coiled coil</keyword>
<dbReference type="SMR" id="A0A504XH39"/>
<reference evidence="5" key="2">
    <citation type="submission" date="2019-02" db="EMBL/GenBank/DDBJ databases">
        <title>FDA dAtabase for Regulatory Grade micrObial Sequences (FDA-ARGOS): Supporting development and validation of Infectious Disease Dx tests.</title>
        <authorList>
            <person name="Duncan R."/>
            <person name="Fisher C."/>
            <person name="Tallon L."/>
            <person name="Sadzewicz L."/>
            <person name="Sengamalay N."/>
            <person name="Ott S."/>
            <person name="Godinez A."/>
            <person name="Nagaraj S."/>
            <person name="Vavikolanu K."/>
            <person name="Nadendla S."/>
            <person name="Aluvathingal J."/>
            <person name="Sichtig H."/>
        </authorList>
    </citation>
    <scope>NUCLEOTIDE SEQUENCE [LARGE SCALE GENOMIC DNA]</scope>
    <source>
        <strain evidence="5">FDAARGOS_361</strain>
    </source>
</reference>
<dbReference type="VEuPathDB" id="TriTrypDB:LDHU3_35.6740"/>